<dbReference type="Proteomes" id="UP001152607">
    <property type="component" value="Unassembled WGS sequence"/>
</dbReference>
<evidence type="ECO:0000313" key="1">
    <source>
        <dbReference type="EMBL" id="CAI6232032.1"/>
    </source>
</evidence>
<sequence>MMIEDRAEREVGEVRPWRLLSDRRSWRGPFISQSVGRSVTFPGGGRPTCDTLCCIEMVFLFSMLLSCTLSQPAGHGHTDCFVLLHALLMALSKQIAHIHT</sequence>
<evidence type="ECO:0000313" key="2">
    <source>
        <dbReference type="Proteomes" id="UP001152607"/>
    </source>
</evidence>
<accession>A0A9W4U3Y1</accession>
<proteinExistence type="predicted"/>
<name>A0A9W4U3Y1_9PLEO</name>
<dbReference type="AlphaFoldDB" id="A0A9W4U3Y1"/>
<keyword evidence="2" id="KW-1185">Reference proteome</keyword>
<organism evidence="1 2">
    <name type="scientific">Periconia digitata</name>
    <dbReference type="NCBI Taxonomy" id="1303443"/>
    <lineage>
        <taxon>Eukaryota</taxon>
        <taxon>Fungi</taxon>
        <taxon>Dikarya</taxon>
        <taxon>Ascomycota</taxon>
        <taxon>Pezizomycotina</taxon>
        <taxon>Dothideomycetes</taxon>
        <taxon>Pleosporomycetidae</taxon>
        <taxon>Pleosporales</taxon>
        <taxon>Massarineae</taxon>
        <taxon>Periconiaceae</taxon>
        <taxon>Periconia</taxon>
    </lineage>
</organism>
<gene>
    <name evidence="1" type="ORF">PDIGIT_LOCUS253</name>
</gene>
<protein>
    <submittedName>
        <fullName evidence="1">Uncharacterized protein</fullName>
    </submittedName>
</protein>
<dbReference type="EMBL" id="CAOQHR010000001">
    <property type="protein sequence ID" value="CAI6232032.1"/>
    <property type="molecule type" value="Genomic_DNA"/>
</dbReference>
<comment type="caution">
    <text evidence="1">The sequence shown here is derived from an EMBL/GenBank/DDBJ whole genome shotgun (WGS) entry which is preliminary data.</text>
</comment>
<reference evidence="1" key="1">
    <citation type="submission" date="2023-01" db="EMBL/GenBank/DDBJ databases">
        <authorList>
            <person name="Van Ghelder C."/>
            <person name="Rancurel C."/>
        </authorList>
    </citation>
    <scope>NUCLEOTIDE SEQUENCE</scope>
    <source>
        <strain evidence="1">CNCM I-4278</strain>
    </source>
</reference>